<keyword evidence="3" id="KW-1185">Reference proteome</keyword>
<sequence>MPDVVVRSGAVYRGQCRVSGGILFGVVETVRYTYRLRPGRRARAALLDEWSRCRWLWNEAVHQQRSGRKPTFGKLKKDSLPSLEYTRNGFKLKNHRLVLSKGIIVPVVWSRELLSAPSSVRVYQDSLGHWYASFVVRCEAAAIPEPDLPGIGIDWGGEDHRDDYRARLRPAAPGPPSPVCRRTGQGPAQDGTAPPAQRPAAI</sequence>
<dbReference type="EMBL" id="JBHTMK010000079">
    <property type="protein sequence ID" value="MFD1374142.1"/>
    <property type="molecule type" value="Genomic_DNA"/>
</dbReference>
<evidence type="ECO:0000256" key="1">
    <source>
        <dbReference type="SAM" id="MobiDB-lite"/>
    </source>
</evidence>
<feature type="region of interest" description="Disordered" evidence="1">
    <location>
        <begin position="162"/>
        <end position="202"/>
    </location>
</feature>
<proteinExistence type="predicted"/>
<reference evidence="3" key="1">
    <citation type="journal article" date="2019" name="Int. J. Syst. Evol. Microbiol.">
        <title>The Global Catalogue of Microorganisms (GCM) 10K type strain sequencing project: providing services to taxonomists for standard genome sequencing and annotation.</title>
        <authorList>
            <consortium name="The Broad Institute Genomics Platform"/>
            <consortium name="The Broad Institute Genome Sequencing Center for Infectious Disease"/>
            <person name="Wu L."/>
            <person name="Ma J."/>
        </authorList>
    </citation>
    <scope>NUCLEOTIDE SEQUENCE [LARGE SCALE GENOMIC DNA]</scope>
    <source>
        <strain evidence="3">CCM 7526</strain>
    </source>
</reference>
<evidence type="ECO:0000313" key="3">
    <source>
        <dbReference type="Proteomes" id="UP001597183"/>
    </source>
</evidence>
<evidence type="ECO:0000313" key="2">
    <source>
        <dbReference type="EMBL" id="MFD1374142.1"/>
    </source>
</evidence>
<accession>A0ABW4AXQ0</accession>
<gene>
    <name evidence="2" type="ORF">ACFQ5G_53190</name>
</gene>
<dbReference type="RefSeq" id="WP_317794256.1">
    <property type="nucleotide sequence ID" value="NZ_AP028461.1"/>
</dbReference>
<evidence type="ECO:0008006" key="4">
    <source>
        <dbReference type="Google" id="ProtNLM"/>
    </source>
</evidence>
<dbReference type="Proteomes" id="UP001597183">
    <property type="component" value="Unassembled WGS sequence"/>
</dbReference>
<protein>
    <recommendedName>
        <fullName evidence="4">Transposase</fullName>
    </recommendedName>
</protein>
<name>A0ABW4AXQ0_9ACTN</name>
<comment type="caution">
    <text evidence="2">The sequence shown here is derived from an EMBL/GenBank/DDBJ whole genome shotgun (WGS) entry which is preliminary data.</text>
</comment>
<organism evidence="2 3">
    <name type="scientific">Actinoplanes sichuanensis</name>
    <dbReference type="NCBI Taxonomy" id="512349"/>
    <lineage>
        <taxon>Bacteria</taxon>
        <taxon>Bacillati</taxon>
        <taxon>Actinomycetota</taxon>
        <taxon>Actinomycetes</taxon>
        <taxon>Micromonosporales</taxon>
        <taxon>Micromonosporaceae</taxon>
        <taxon>Actinoplanes</taxon>
    </lineage>
</organism>